<evidence type="ECO:0000256" key="1">
    <source>
        <dbReference type="ARBA" id="ARBA00004496"/>
    </source>
</evidence>
<dbReference type="InterPro" id="IPR004383">
    <property type="entry name" value="rRNA_lsu_MTrfase_RlmN/Cfr"/>
</dbReference>
<evidence type="ECO:0000256" key="9">
    <source>
        <dbReference type="ARBA" id="ARBA00022723"/>
    </source>
</evidence>
<evidence type="ECO:0000256" key="5">
    <source>
        <dbReference type="ARBA" id="ARBA00022603"/>
    </source>
</evidence>
<dbReference type="GO" id="GO:0000049">
    <property type="term" value="F:tRNA binding"/>
    <property type="evidence" value="ECO:0007669"/>
    <property type="project" value="UniProtKB-UniRule"/>
</dbReference>
<keyword evidence="12" id="KW-1015">Disulfide bond</keyword>
<dbReference type="GO" id="GO:0070475">
    <property type="term" value="P:rRNA base methylation"/>
    <property type="evidence" value="ECO:0007669"/>
    <property type="project" value="UniProtKB-UniRule"/>
</dbReference>
<dbReference type="SFLD" id="SFLDG01062">
    <property type="entry name" value="methyltransferase_(Class_A)"/>
    <property type="match status" value="1"/>
</dbReference>
<feature type="binding site" evidence="12">
    <location>
        <position position="290"/>
    </location>
    <ligand>
        <name>S-adenosyl-L-methionine</name>
        <dbReference type="ChEBI" id="CHEBI:59789"/>
    </ligand>
</feature>
<dbReference type="RefSeq" id="WP_021841798.1">
    <property type="nucleotide sequence ID" value="NZ_CACRUX010000054.1"/>
</dbReference>
<evidence type="ECO:0000313" key="14">
    <source>
        <dbReference type="EMBL" id="VYU20471.1"/>
    </source>
</evidence>
<feature type="binding site" evidence="12">
    <location>
        <position position="111"/>
    </location>
    <ligand>
        <name>[4Fe-4S] cluster</name>
        <dbReference type="ChEBI" id="CHEBI:49883"/>
        <note>4Fe-4S-S-AdoMet</note>
    </ligand>
</feature>
<keyword evidence="7 12" id="KW-0949">S-adenosyl-L-methionine</keyword>
<comment type="catalytic activity">
    <reaction evidence="12">
        <text>adenosine(2503) in 23S rRNA + 2 reduced [2Fe-2S]-[ferredoxin] + 2 S-adenosyl-L-methionine = 2-methyladenosine(2503) in 23S rRNA + 5'-deoxyadenosine + L-methionine + 2 oxidized [2Fe-2S]-[ferredoxin] + S-adenosyl-L-homocysteine</text>
        <dbReference type="Rhea" id="RHEA:42916"/>
        <dbReference type="Rhea" id="RHEA-COMP:10000"/>
        <dbReference type="Rhea" id="RHEA-COMP:10001"/>
        <dbReference type="Rhea" id="RHEA-COMP:10152"/>
        <dbReference type="Rhea" id="RHEA-COMP:10282"/>
        <dbReference type="ChEBI" id="CHEBI:17319"/>
        <dbReference type="ChEBI" id="CHEBI:33737"/>
        <dbReference type="ChEBI" id="CHEBI:33738"/>
        <dbReference type="ChEBI" id="CHEBI:57844"/>
        <dbReference type="ChEBI" id="CHEBI:57856"/>
        <dbReference type="ChEBI" id="CHEBI:59789"/>
        <dbReference type="ChEBI" id="CHEBI:74411"/>
        <dbReference type="ChEBI" id="CHEBI:74497"/>
        <dbReference type="EC" id="2.1.1.192"/>
    </reaction>
</comment>
<feature type="binding site" evidence="12">
    <location>
        <position position="118"/>
    </location>
    <ligand>
        <name>[4Fe-4S] cluster</name>
        <dbReference type="ChEBI" id="CHEBI:49883"/>
        <note>4Fe-4S-S-AdoMet</note>
    </ligand>
</feature>
<sequence>MIELLGKNLTELQAVITEAKFPRFRAKQIMDYIYKRYVFDFADMQQLPGELRAWLSENCAISVPKIVTEKTTPDGQTKKLLLELADGNRVETVLMKQQYGNSVCVSSQVGCAMGCVFCASTTDGLYRNLETHEIVAQVLLFGALLKERIHSIVVMGAGEPLQNYTNTINALRLLHEKEAFDIGYRRMTLSTCGVVENIYLLADEGIPITLALSLHAPNDKIRREIMPIGAHYNLADVLAAVKTYYEKTDRRVTFEYILIDGINSSIENAHELGALVKSFPNCNVNLIPVNGNEHIKLFKPSRRQTEAFRNIVASYGVSVTVRKEMGDAIQAACGQLKIQQANKESE</sequence>
<comment type="similarity">
    <text evidence="12">Belongs to the radical SAM superfamily. RlmN family.</text>
</comment>
<evidence type="ECO:0000256" key="7">
    <source>
        <dbReference type="ARBA" id="ARBA00022691"/>
    </source>
</evidence>
<proteinExistence type="inferred from homology"/>
<dbReference type="InterPro" id="IPR013785">
    <property type="entry name" value="Aldolase_TIM"/>
</dbReference>
<name>A0A6N3D116_9FIRM</name>
<dbReference type="GO" id="GO:0046872">
    <property type="term" value="F:metal ion binding"/>
    <property type="evidence" value="ECO:0007669"/>
    <property type="project" value="UniProtKB-KW"/>
</dbReference>
<keyword evidence="3 12" id="KW-0963">Cytoplasm</keyword>
<feature type="active site" description="S-methylcysteine intermediate" evidence="12">
    <location>
        <position position="333"/>
    </location>
</feature>
<protein>
    <recommendedName>
        <fullName evidence="12">Probable dual-specificity RNA methyltransferase RlmN</fullName>
        <ecNumber evidence="12">2.1.1.192</ecNumber>
    </recommendedName>
    <alternativeName>
        <fullName evidence="12">23S rRNA (adenine(2503)-C(2))-methyltransferase</fullName>
    </alternativeName>
    <alternativeName>
        <fullName evidence="12">23S rRNA m2A2503 methyltransferase</fullName>
    </alternativeName>
    <alternativeName>
        <fullName evidence="12">Ribosomal RNA large subunit methyltransferase N</fullName>
    </alternativeName>
    <alternativeName>
        <fullName evidence="12">tRNA (adenine(37)-C(2))-methyltransferase</fullName>
    </alternativeName>
    <alternativeName>
        <fullName evidence="12">tRNA m2A37 methyltransferase</fullName>
    </alternativeName>
</protein>
<dbReference type="InterPro" id="IPR007197">
    <property type="entry name" value="rSAM"/>
</dbReference>
<gene>
    <name evidence="14" type="primary">rlmN_1</name>
    <name evidence="12" type="synonym">rlmN</name>
    <name evidence="14" type="ORF">VRLFYP33_01436</name>
</gene>
<dbReference type="EMBL" id="CACRUX010000054">
    <property type="protein sequence ID" value="VYU20471.1"/>
    <property type="molecule type" value="Genomic_DNA"/>
</dbReference>
<dbReference type="SUPFAM" id="SSF102114">
    <property type="entry name" value="Radical SAM enzymes"/>
    <property type="match status" value="1"/>
</dbReference>
<evidence type="ECO:0000256" key="6">
    <source>
        <dbReference type="ARBA" id="ARBA00022679"/>
    </source>
</evidence>
<comment type="catalytic activity">
    <reaction evidence="12">
        <text>adenosine(37) in tRNA + 2 reduced [2Fe-2S]-[ferredoxin] + 2 S-adenosyl-L-methionine = 2-methyladenosine(37) in tRNA + 5'-deoxyadenosine + L-methionine + 2 oxidized [2Fe-2S]-[ferredoxin] + S-adenosyl-L-homocysteine</text>
        <dbReference type="Rhea" id="RHEA:43332"/>
        <dbReference type="Rhea" id="RHEA-COMP:10000"/>
        <dbReference type="Rhea" id="RHEA-COMP:10001"/>
        <dbReference type="Rhea" id="RHEA-COMP:10162"/>
        <dbReference type="Rhea" id="RHEA-COMP:10485"/>
        <dbReference type="ChEBI" id="CHEBI:17319"/>
        <dbReference type="ChEBI" id="CHEBI:33737"/>
        <dbReference type="ChEBI" id="CHEBI:33738"/>
        <dbReference type="ChEBI" id="CHEBI:57844"/>
        <dbReference type="ChEBI" id="CHEBI:57856"/>
        <dbReference type="ChEBI" id="CHEBI:59789"/>
        <dbReference type="ChEBI" id="CHEBI:74411"/>
        <dbReference type="ChEBI" id="CHEBI:74497"/>
        <dbReference type="EC" id="2.1.1.192"/>
    </reaction>
</comment>
<comment type="function">
    <text evidence="12">Specifically methylates position 2 of adenine 2503 in 23S rRNA and position 2 of adenine 37 in tRNAs.</text>
</comment>
<comment type="caution">
    <text evidence="12">Lacks conserved residue(s) required for the propagation of feature annotation.</text>
</comment>
<dbReference type="GO" id="GO:0005737">
    <property type="term" value="C:cytoplasm"/>
    <property type="evidence" value="ECO:0007669"/>
    <property type="project" value="UniProtKB-SubCell"/>
</dbReference>
<dbReference type="Pfam" id="PF21016">
    <property type="entry name" value="RlmN_N"/>
    <property type="match status" value="1"/>
</dbReference>
<dbReference type="InterPro" id="IPR027492">
    <property type="entry name" value="RNA_MTrfase_RlmN"/>
</dbReference>
<feature type="binding site" evidence="12">
    <location>
        <begin position="158"/>
        <end position="159"/>
    </location>
    <ligand>
        <name>S-adenosyl-L-methionine</name>
        <dbReference type="ChEBI" id="CHEBI:59789"/>
    </ligand>
</feature>
<dbReference type="GO" id="GO:0051539">
    <property type="term" value="F:4 iron, 4 sulfur cluster binding"/>
    <property type="evidence" value="ECO:0007669"/>
    <property type="project" value="UniProtKB-UniRule"/>
</dbReference>
<keyword evidence="8 12" id="KW-0819">tRNA processing</keyword>
<dbReference type="InterPro" id="IPR048641">
    <property type="entry name" value="RlmN_N"/>
</dbReference>
<feature type="binding site" evidence="12">
    <location>
        <begin position="213"/>
        <end position="215"/>
    </location>
    <ligand>
        <name>S-adenosyl-L-methionine</name>
        <dbReference type="ChEBI" id="CHEBI:59789"/>
    </ligand>
</feature>
<keyword evidence="11 12" id="KW-0411">Iron-sulfur</keyword>
<comment type="miscellaneous">
    <text evidence="12">Reaction proceeds by a ping-pong mechanism involving intermediate methylation of a conserved cysteine residue.</text>
</comment>
<keyword evidence="5 12" id="KW-0489">Methyltransferase</keyword>
<evidence type="ECO:0000256" key="12">
    <source>
        <dbReference type="HAMAP-Rule" id="MF_01849"/>
    </source>
</evidence>
<keyword evidence="2 12" id="KW-0004">4Fe-4S</keyword>
<keyword evidence="4 12" id="KW-0698">rRNA processing</keyword>
<dbReference type="InterPro" id="IPR058240">
    <property type="entry name" value="rSAM_sf"/>
</dbReference>
<reference evidence="14" key="1">
    <citation type="submission" date="2019-11" db="EMBL/GenBank/DDBJ databases">
        <authorList>
            <person name="Feng L."/>
        </authorList>
    </citation>
    <scope>NUCLEOTIDE SEQUENCE</scope>
    <source>
        <strain evidence="14">VrattiLFYP33</strain>
    </source>
</reference>
<dbReference type="PANTHER" id="PTHR30544">
    <property type="entry name" value="23S RRNA METHYLTRANSFERASE"/>
    <property type="match status" value="1"/>
</dbReference>
<evidence type="ECO:0000256" key="4">
    <source>
        <dbReference type="ARBA" id="ARBA00022552"/>
    </source>
</evidence>
<dbReference type="PROSITE" id="PS51918">
    <property type="entry name" value="RADICAL_SAM"/>
    <property type="match status" value="1"/>
</dbReference>
<dbReference type="EC" id="2.1.1.192" evidence="12"/>
<feature type="active site" description="Proton acceptor" evidence="12">
    <location>
        <position position="91"/>
    </location>
</feature>
<feature type="domain" description="Radical SAM core" evidence="13">
    <location>
        <begin position="97"/>
        <end position="328"/>
    </location>
</feature>
<comment type="subcellular location">
    <subcellularLocation>
        <location evidence="1 12">Cytoplasm</location>
    </subcellularLocation>
</comment>
<dbReference type="GO" id="GO:0019843">
    <property type="term" value="F:rRNA binding"/>
    <property type="evidence" value="ECO:0007669"/>
    <property type="project" value="UniProtKB-UniRule"/>
</dbReference>
<dbReference type="Gene3D" id="3.20.20.70">
    <property type="entry name" value="Aldolase class I"/>
    <property type="match status" value="1"/>
</dbReference>
<evidence type="ECO:0000256" key="11">
    <source>
        <dbReference type="ARBA" id="ARBA00023014"/>
    </source>
</evidence>
<dbReference type="PIRSF" id="PIRSF006004">
    <property type="entry name" value="CHP00048"/>
    <property type="match status" value="1"/>
</dbReference>
<dbReference type="PANTHER" id="PTHR30544:SF5">
    <property type="entry name" value="RADICAL SAM CORE DOMAIN-CONTAINING PROTEIN"/>
    <property type="match status" value="1"/>
</dbReference>
<organism evidence="14">
    <name type="scientific">Veillonella ratti</name>
    <dbReference type="NCBI Taxonomy" id="103892"/>
    <lineage>
        <taxon>Bacteria</taxon>
        <taxon>Bacillati</taxon>
        <taxon>Bacillota</taxon>
        <taxon>Negativicutes</taxon>
        <taxon>Veillonellales</taxon>
        <taxon>Veillonellaceae</taxon>
        <taxon>Veillonella</taxon>
    </lineage>
</organism>
<evidence type="ECO:0000256" key="8">
    <source>
        <dbReference type="ARBA" id="ARBA00022694"/>
    </source>
</evidence>
<dbReference type="Gene3D" id="1.10.150.530">
    <property type="match status" value="1"/>
</dbReference>
<dbReference type="GO" id="GO:0070040">
    <property type="term" value="F:rRNA (adenine(2503)-C2-)-methyltransferase activity"/>
    <property type="evidence" value="ECO:0007669"/>
    <property type="project" value="UniProtKB-UniRule"/>
</dbReference>
<dbReference type="GO" id="GO:0002935">
    <property type="term" value="F:tRNA (adenine(37)-C2)-methyltransferase activity"/>
    <property type="evidence" value="ECO:0007669"/>
    <property type="project" value="UniProtKB-UniRule"/>
</dbReference>
<evidence type="ECO:0000256" key="2">
    <source>
        <dbReference type="ARBA" id="ARBA00022485"/>
    </source>
</evidence>
<evidence type="ECO:0000256" key="10">
    <source>
        <dbReference type="ARBA" id="ARBA00023004"/>
    </source>
</evidence>
<dbReference type="NCBIfam" id="TIGR00048">
    <property type="entry name" value="rRNA_mod_RlmN"/>
    <property type="match status" value="1"/>
</dbReference>
<dbReference type="SFLD" id="SFLDF00275">
    <property type="entry name" value="adenosine_C2_methyltransferase"/>
    <property type="match status" value="1"/>
</dbReference>
<evidence type="ECO:0000256" key="3">
    <source>
        <dbReference type="ARBA" id="ARBA00022490"/>
    </source>
</evidence>
<comment type="cofactor">
    <cofactor evidence="12">
        <name>[4Fe-4S] cluster</name>
        <dbReference type="ChEBI" id="CHEBI:49883"/>
    </cofactor>
    <text evidence="12">Binds 1 [4Fe-4S] cluster. The cluster is coordinated with 3 cysteines and an exchangeable S-adenosyl-L-methionine.</text>
</comment>
<keyword evidence="9 12" id="KW-0479">Metal-binding</keyword>
<feature type="binding site" evidence="12">
    <location>
        <position position="190"/>
    </location>
    <ligand>
        <name>S-adenosyl-L-methionine</name>
        <dbReference type="ChEBI" id="CHEBI:59789"/>
    </ligand>
</feature>
<dbReference type="GO" id="GO:0030488">
    <property type="term" value="P:tRNA methylation"/>
    <property type="evidence" value="ECO:0007669"/>
    <property type="project" value="UniProtKB-UniRule"/>
</dbReference>
<accession>A0A6N3D116</accession>
<dbReference type="FunFam" id="3.20.20.70:FF:000014">
    <property type="entry name" value="Probable dual-specificity RNA methyltransferase RlmN"/>
    <property type="match status" value="1"/>
</dbReference>
<keyword evidence="10 12" id="KW-0408">Iron</keyword>
<dbReference type="SFLD" id="SFLDS00029">
    <property type="entry name" value="Radical_SAM"/>
    <property type="match status" value="1"/>
</dbReference>
<dbReference type="AlphaFoldDB" id="A0A6N3D116"/>
<dbReference type="CDD" id="cd01335">
    <property type="entry name" value="Radical_SAM"/>
    <property type="match status" value="1"/>
</dbReference>
<dbReference type="InterPro" id="IPR040072">
    <property type="entry name" value="Methyltransferase_A"/>
</dbReference>
<feature type="binding site" evidence="12">
    <location>
        <position position="115"/>
    </location>
    <ligand>
        <name>[4Fe-4S] cluster</name>
        <dbReference type="ChEBI" id="CHEBI:49883"/>
        <note>4Fe-4S-S-AdoMet</note>
    </ligand>
</feature>
<dbReference type="Pfam" id="PF04055">
    <property type="entry name" value="Radical_SAM"/>
    <property type="match status" value="1"/>
</dbReference>
<keyword evidence="6 12" id="KW-0808">Transferase</keyword>
<dbReference type="HAMAP" id="MF_01849">
    <property type="entry name" value="RNA_methyltr_RlmN"/>
    <property type="match status" value="1"/>
</dbReference>
<evidence type="ECO:0000259" key="13">
    <source>
        <dbReference type="PROSITE" id="PS51918"/>
    </source>
</evidence>